<feature type="compositionally biased region" description="Basic and acidic residues" evidence="1">
    <location>
        <begin position="91"/>
        <end position="183"/>
    </location>
</feature>
<accession>A0A0J7KMN7</accession>
<feature type="compositionally biased region" description="Polar residues" evidence="1">
    <location>
        <begin position="60"/>
        <end position="76"/>
    </location>
</feature>
<proteinExistence type="predicted"/>
<feature type="compositionally biased region" description="Basic and acidic residues" evidence="1">
    <location>
        <begin position="315"/>
        <end position="324"/>
    </location>
</feature>
<feature type="compositionally biased region" description="Gly residues" evidence="1">
    <location>
        <begin position="482"/>
        <end position="492"/>
    </location>
</feature>
<feature type="region of interest" description="Disordered" evidence="1">
    <location>
        <begin position="1"/>
        <end position="414"/>
    </location>
</feature>
<dbReference type="AlphaFoldDB" id="A0A0J7KMN7"/>
<feature type="compositionally biased region" description="Basic and acidic residues" evidence="1">
    <location>
        <begin position="376"/>
        <end position="414"/>
    </location>
</feature>
<keyword evidence="3" id="KW-1185">Reference proteome</keyword>
<sequence>MPHNVPPIGVPPPTTETSMPNLPMLRQPYGVGPAPPMQMQLPQQHHSDDMDVEMEDAMPQSLSSNVLKDKQPNLSDQLIAAMNMGSNVNDGRLESDQVREYKERERDRENRERRDRGDRDRGDRMDVNECRMDRSRDRGRGRDRGRDRRRDNREGRDRERDDRRDRENRETRESRESGARHSEGLSTQNQNVQESEGMAKKEGKPSLADRLRQLADGTLPLDDRMDRNVRGNRAVERSSERNDRSFEETPGGGGGGGGGGSSGVGGAGAGAGAGATGGGSGSGSGNGGGGGRRPLSDMPISLMDLPKFSGVLPPDRTDFPRGPDFRGGPQDAREFPQRGLTDRPDRQNFPPRGPRSSQMDDFLDPRMQPGMFPEDYEGRLGHNGPRPDDFPPARLGPAREEFERPEVRTRRPPVDEYERERFEYEMRRDGFDPRMQDGFDPRSLNERPDFDPRRREFFGGPMEPVFGMPPLMGPKGPRGPVGPDGFGPRGSRGPGKTGLFYSLLWDCLVYIYI</sequence>
<feature type="compositionally biased region" description="Polar residues" evidence="1">
    <location>
        <begin position="184"/>
        <end position="194"/>
    </location>
</feature>
<dbReference type="PaxDb" id="67767-A0A0J7KMN7"/>
<protein>
    <submittedName>
        <fullName evidence="2">Rna-binding protein 16</fullName>
    </submittedName>
</protein>
<reference evidence="2 3" key="1">
    <citation type="submission" date="2015-04" db="EMBL/GenBank/DDBJ databases">
        <title>Lasius niger genome sequencing.</title>
        <authorList>
            <person name="Konorov E.A."/>
            <person name="Nikitin M.A."/>
            <person name="Kirill M.V."/>
            <person name="Chang P."/>
        </authorList>
    </citation>
    <scope>NUCLEOTIDE SEQUENCE [LARGE SCALE GENOMIC DNA]</scope>
    <source>
        <tissue evidence="2">Whole</tissue>
    </source>
</reference>
<feature type="compositionally biased region" description="Basic and acidic residues" evidence="1">
    <location>
        <begin position="221"/>
        <end position="247"/>
    </location>
</feature>
<organism evidence="2 3">
    <name type="scientific">Lasius niger</name>
    <name type="common">Black garden ant</name>
    <dbReference type="NCBI Taxonomy" id="67767"/>
    <lineage>
        <taxon>Eukaryota</taxon>
        <taxon>Metazoa</taxon>
        <taxon>Ecdysozoa</taxon>
        <taxon>Arthropoda</taxon>
        <taxon>Hexapoda</taxon>
        <taxon>Insecta</taxon>
        <taxon>Pterygota</taxon>
        <taxon>Neoptera</taxon>
        <taxon>Endopterygota</taxon>
        <taxon>Hymenoptera</taxon>
        <taxon>Apocrita</taxon>
        <taxon>Aculeata</taxon>
        <taxon>Formicoidea</taxon>
        <taxon>Formicidae</taxon>
        <taxon>Formicinae</taxon>
        <taxon>Lasius</taxon>
        <taxon>Lasius</taxon>
    </lineage>
</organism>
<dbReference type="STRING" id="67767.A0A0J7KMN7"/>
<dbReference type="EMBL" id="LBMM01005436">
    <property type="protein sequence ID" value="KMQ91524.1"/>
    <property type="molecule type" value="Genomic_DNA"/>
</dbReference>
<evidence type="ECO:0000313" key="2">
    <source>
        <dbReference type="EMBL" id="KMQ91524.1"/>
    </source>
</evidence>
<feature type="region of interest" description="Disordered" evidence="1">
    <location>
        <begin position="428"/>
        <end position="492"/>
    </location>
</feature>
<feature type="compositionally biased region" description="Basic and acidic residues" evidence="1">
    <location>
        <begin position="197"/>
        <end position="213"/>
    </location>
</feature>
<comment type="caution">
    <text evidence="2">The sequence shown here is derived from an EMBL/GenBank/DDBJ whole genome shotgun (WGS) entry which is preliminary data.</text>
</comment>
<feature type="compositionally biased region" description="Pro residues" evidence="1">
    <location>
        <begin position="1"/>
        <end position="14"/>
    </location>
</feature>
<evidence type="ECO:0000256" key="1">
    <source>
        <dbReference type="SAM" id="MobiDB-lite"/>
    </source>
</evidence>
<evidence type="ECO:0000313" key="3">
    <source>
        <dbReference type="Proteomes" id="UP000036403"/>
    </source>
</evidence>
<feature type="compositionally biased region" description="Gly residues" evidence="1">
    <location>
        <begin position="250"/>
        <end position="292"/>
    </location>
</feature>
<name>A0A0J7KMN7_LASNI</name>
<feature type="compositionally biased region" description="Basic and acidic residues" evidence="1">
    <location>
        <begin position="331"/>
        <end position="346"/>
    </location>
</feature>
<feature type="compositionally biased region" description="Basic and acidic residues" evidence="1">
    <location>
        <begin position="428"/>
        <end position="457"/>
    </location>
</feature>
<gene>
    <name evidence="2" type="ORF">RF55_8598</name>
</gene>
<dbReference type="Proteomes" id="UP000036403">
    <property type="component" value="Unassembled WGS sequence"/>
</dbReference>